<dbReference type="AlphaFoldDB" id="A0A3A1Y6L7"/>
<dbReference type="RefSeq" id="WP_119496721.1">
    <property type="nucleotide sequence ID" value="NZ_NRJH01000020.1"/>
</dbReference>
<gene>
    <name evidence="1" type="ORF">CJP74_02585</name>
</gene>
<reference evidence="1 2" key="1">
    <citation type="submission" date="2017-08" db="EMBL/GenBank/DDBJ databases">
        <title>Reclassification of Bisgaard taxon 37 and 44.</title>
        <authorList>
            <person name="Christensen H."/>
        </authorList>
    </citation>
    <scope>NUCLEOTIDE SEQUENCE [LARGE SCALE GENOMIC DNA]</scope>
    <source>
        <strain evidence="1 2">B96_4</strain>
    </source>
</reference>
<evidence type="ECO:0000313" key="2">
    <source>
        <dbReference type="Proteomes" id="UP000266258"/>
    </source>
</evidence>
<comment type="caution">
    <text evidence="1">The sequence shown here is derived from an EMBL/GenBank/DDBJ whole genome shotgun (WGS) entry which is preliminary data.</text>
</comment>
<protein>
    <submittedName>
        <fullName evidence="1">Uncharacterized protein</fullName>
    </submittedName>
</protein>
<keyword evidence="2" id="KW-1185">Reference proteome</keyword>
<dbReference type="Proteomes" id="UP000266258">
    <property type="component" value="Unassembled WGS sequence"/>
</dbReference>
<accession>A0A3A1Y6L7</accession>
<evidence type="ECO:0000313" key="1">
    <source>
        <dbReference type="EMBL" id="RIY33161.1"/>
    </source>
</evidence>
<proteinExistence type="predicted"/>
<sequence>MIMRKKTQRFAVLDNAPKGLIDEYFTEFIHKLNVFYLAQDILHKNSLLLATMKTCCLSVIPDSQDNQALTAIDVQVKGVFASEAQEINDLRDEFMNYAFENFRLLLAYELMGFTCNATLRRRTVVNLIQTYMINARVQRSPYLLQEALSAQEFAWLVEQMRNKVLTLDLGKWQNQLRIDYAFAYTHAVIAYAYQESKKLRFAELEELIDQVYQYLMRYSFLNRWLGLQIYLTGYVNHYYPDIYLDAPLWYLDIKEAELRDQSLEALVNFVREQVNKDASLQELLQQYANAWLDRDYEQMDFVYFMACLGKLDLSHLAQYPFPNLLPGLADYSKILIDVYHANCCNFLGSLNSWALNNSGYQYLEHIEQGLTKLEAHYQKHLKLESKDYLEQKISQAHKAYARSTLKTYAKVARNLALTPDPCPKSRLKRWWKKLLHKIRTSV</sequence>
<dbReference type="EMBL" id="NRJH01000020">
    <property type="protein sequence ID" value="RIY33161.1"/>
    <property type="molecule type" value="Genomic_DNA"/>
</dbReference>
<organism evidence="1 2">
    <name type="scientific">Psittacicella melopsittaci</name>
    <dbReference type="NCBI Taxonomy" id="2028576"/>
    <lineage>
        <taxon>Bacteria</taxon>
        <taxon>Pseudomonadati</taxon>
        <taxon>Pseudomonadota</taxon>
        <taxon>Gammaproteobacteria</taxon>
        <taxon>Pasteurellales</taxon>
        <taxon>Psittacicellaceae</taxon>
        <taxon>Psittacicella</taxon>
    </lineage>
</organism>
<name>A0A3A1Y6L7_9GAMM</name>